<dbReference type="InterPro" id="IPR054722">
    <property type="entry name" value="PolX-like_BBD"/>
</dbReference>
<keyword evidence="5" id="KW-1185">Reference proteome</keyword>
<dbReference type="Pfam" id="PF14223">
    <property type="entry name" value="Retrotran_gag_2"/>
    <property type="match status" value="6"/>
</dbReference>
<evidence type="ECO:0000256" key="2">
    <source>
        <dbReference type="SAM" id="MobiDB-lite"/>
    </source>
</evidence>
<name>A0A8T2ERV1_9BRAS</name>
<dbReference type="Proteomes" id="UP000694240">
    <property type="component" value="Chromosome 3"/>
</dbReference>
<dbReference type="PROSITE" id="PS50158">
    <property type="entry name" value="ZF_CCHC"/>
    <property type="match status" value="2"/>
</dbReference>
<dbReference type="PANTHER" id="PTHR35317">
    <property type="entry name" value="OS04G0629600 PROTEIN"/>
    <property type="match status" value="1"/>
</dbReference>
<organism evidence="4 5">
    <name type="scientific">Arabidopsis thaliana x Arabidopsis arenosa</name>
    <dbReference type="NCBI Taxonomy" id="1240361"/>
    <lineage>
        <taxon>Eukaryota</taxon>
        <taxon>Viridiplantae</taxon>
        <taxon>Streptophyta</taxon>
        <taxon>Embryophyta</taxon>
        <taxon>Tracheophyta</taxon>
        <taxon>Spermatophyta</taxon>
        <taxon>Magnoliopsida</taxon>
        <taxon>eudicotyledons</taxon>
        <taxon>Gunneridae</taxon>
        <taxon>Pentapetalae</taxon>
        <taxon>rosids</taxon>
        <taxon>malvids</taxon>
        <taxon>Brassicales</taxon>
        <taxon>Brassicaceae</taxon>
        <taxon>Camelineae</taxon>
        <taxon>Arabidopsis</taxon>
    </lineage>
</organism>
<feature type="domain" description="CCHC-type" evidence="3">
    <location>
        <begin position="673"/>
        <end position="687"/>
    </location>
</feature>
<dbReference type="EMBL" id="JAEFBK010000003">
    <property type="protein sequence ID" value="KAG7626032.1"/>
    <property type="molecule type" value="Genomic_DNA"/>
</dbReference>
<feature type="region of interest" description="Disordered" evidence="2">
    <location>
        <begin position="646"/>
        <end position="675"/>
    </location>
</feature>
<reference evidence="4 5" key="1">
    <citation type="submission" date="2020-12" db="EMBL/GenBank/DDBJ databases">
        <title>Concerted genomic and epigenomic changes stabilize Arabidopsis allopolyploids.</title>
        <authorList>
            <person name="Chen Z."/>
        </authorList>
    </citation>
    <scope>NUCLEOTIDE SEQUENCE [LARGE SCALE GENOMIC DNA]</scope>
    <source>
        <strain evidence="4">Allo738</strain>
        <tissue evidence="4">Leaf</tissue>
    </source>
</reference>
<dbReference type="GO" id="GO:0008270">
    <property type="term" value="F:zinc ion binding"/>
    <property type="evidence" value="ECO:0007669"/>
    <property type="project" value="UniProtKB-KW"/>
</dbReference>
<protein>
    <submittedName>
        <fullName evidence="4">Zinc finger CCHC-type superfamily</fullName>
    </submittedName>
</protein>
<dbReference type="Pfam" id="PF22936">
    <property type="entry name" value="Pol_BBD"/>
    <property type="match status" value="5"/>
</dbReference>
<dbReference type="Pfam" id="PF00098">
    <property type="entry name" value="zf-CCHC"/>
    <property type="match status" value="2"/>
</dbReference>
<evidence type="ECO:0000259" key="3">
    <source>
        <dbReference type="PROSITE" id="PS50158"/>
    </source>
</evidence>
<sequence>MATANIRDGVVSDQFDYEIWAPITKSTLIEQGLWDVVVNGVPQDPSKNPELAATIQPEELSKWRDFVVKDAKALQILQSSLTDSVFRKTLSASSAKDVWDLLRKGNEQATIRRLEQVTIRRLEKQLEDLKMVDKESGSSYLDKALEILERLGRAKLEKSDYEICKNVFTTLSGSFDGLDSMLEELIDVHKMTSKSLVEYFYYRVHESSTEEAIFGLLKDLRLKSKSEKWCGLCYKNNHNQEDCKFRIHTDKEEKEDEIVVDYRLETVPNLGAKTYDDDIWIIHKMAPINMTPYVKYFTTLDRTFKATVGTVDGTVLLVEGKGDVKIRMKEGKKKTIRNVIFVPGLNRNVLSFGKMVSKRYSISTGMQGECIVCDRGENKLGDAMWMTDETEMALRLKVIEGEYTEKGLKETLTVRAMVAANIHDAVVSDDLNYEIWAPIAKTTLTEKGLWDVVENGVPPDPSKVPELAATIQAEEFSKWRDLAEKDMKALQILQSSLTDSAFRKTLSASSAKDLWDSLEKGNNEQAKLRRLEKQFEELSMNEGEPINPYIDRVIEIVEQLRRFKIAKSDYQVIEKVLATLSGSYDDVAPVLGDLVDLKNMSLKSFVELFYVYDSITEESIHLMLKANRLRSMAEEESCVLCNKNNHKQEDCSSSIPKAGKSSGARQSKPKKGKCFQCGERGHKAKDCNKKIQQPAVTEDQIEIVEEKEIEVDFLLLAALNLNEFTYDENMWMIYGHATNHMTPYEKLFTTLDRTYKAKVGLVDGTIIMVEGIGDVKIKMKEGKQKTINNVIFVPGLNRNVLSVQQMKSRGCSFITGARGECIVHDRTGKEFGDTLWDKRGLSLRLQVIEDIPTFRAMAAANKQQVDVSDDLNYEIWARIAKTTLTEKGLWDVVENGVPPDPSKVPELAAKIQPEELSKWRDLAVKDMKALQNLQSSLTDSAFRKTLYASSAKDVWDLLEKGNNEQAKLRRYESEKRESQSSNELPVYEMLSLTLGPVTFYEDMWLLSSGTTNHMSPYLKFFTTLDRRHRAPVKLINGSIIMLKGRGDVKVMTKEGKRKTIKNVLFVPDLDRNVLSLGQLGHLGYIMIMNRDKCILKGQRTEKVFGEAVKEEGGFVLRYQRIYREKDLTTFAAMAASLPDGVSDDFDYEDWSPMVKTRLVENGVWDVVQNGVSPNPTKNPELAATIKAVDLAQWRKRVIEDNKALKIIQSSLPDSVFRKTISIASAKELWDLLKKGNDTKEAKLRRLEKQFENLMMYEGERMKLYLKRLEKIIEELFVLGNPISDDKVIAKLLTSLPRSYDDSVPVLKEFMTLPELTHRDLLKAFEMFGSDPKTMPQELMKFIMILRRAWSERMWCSACETYNHNQEDCYYNPRVVYLGGGRGQCFQCGERGHFARDCCNTRNLQPIDRKREVKDDFTYDEDMWMLYTTTENHMSPYEKFFTSLDRTYKAGVQLPNGNVVMVEGIGDVKFMMEGVRMTIKDVLFVPWINKNILSFSRMKKRGYSMEVDDGEWIIRDRTGKVFVKTLREERGIALRLQMIEREKALTTVAAMAANLRDGVSDDFDYEHWSPIAETRLVENGVWDVVQNGVSPNPTTDPEVAATIKVEDLTQWRNRMIEDNKALKIMQSALPDSVFRKTISVASSKELWDLLKKGNDNEEAKKLRRLEKQLENLTMYEGERMKSYLKRVEKIIEEFFVWGNPISDEKVIAKLLTSLPRPYDDSIPVLKEFMTLPDLTHRDLLKAFEMFGSNPKTMPQELMKFINILRKAHSDRLPCRGYDKNNPIKDAKLLRLEKQFEKLMMYDGESMDSYLERVLDTIEQFRASGNPLSDDDVIAKLLTSLSWPYDDAIPVLEELMNLPDMTPHDLIGVLEMFGSHPEIMPQGLKDFVKSLRKAKAEQLWCGVCKMYNHYQEDCYYNPRVVNLGGGERGHCARDCCNTRNLQPGATLQAQKREVNDDFTYDEDMWMLYTTTENHMTPYEKFFTSLDRTYRAGVQLAGVNVVMVEGIGDVKFTMKGVKMTIKDVLFVPRINKNVLSFSRMKKRGYSLEMEGGECTIRDEKGNIFVQTLREKRGIALRLQVTERYLL</sequence>
<dbReference type="SMART" id="SM00343">
    <property type="entry name" value="ZnF_C2HC"/>
    <property type="match status" value="3"/>
</dbReference>
<accession>A0A8T2ERV1</accession>
<dbReference type="PANTHER" id="PTHR35317:SF23">
    <property type="entry name" value="OS04G0629600 PROTEIN"/>
    <property type="match status" value="1"/>
</dbReference>
<proteinExistence type="predicted"/>
<keyword evidence="1" id="KW-0862">Zinc</keyword>
<evidence type="ECO:0000313" key="5">
    <source>
        <dbReference type="Proteomes" id="UP000694240"/>
    </source>
</evidence>
<dbReference type="InterPro" id="IPR001878">
    <property type="entry name" value="Znf_CCHC"/>
</dbReference>
<evidence type="ECO:0000313" key="4">
    <source>
        <dbReference type="EMBL" id="KAG7626032.1"/>
    </source>
</evidence>
<feature type="domain" description="CCHC-type" evidence="3">
    <location>
        <begin position="1384"/>
        <end position="1397"/>
    </location>
</feature>
<keyword evidence="1" id="KW-0479">Metal-binding</keyword>
<gene>
    <name evidence="4" type="ORF">ISN45_At03g022090</name>
</gene>
<dbReference type="GO" id="GO:0003676">
    <property type="term" value="F:nucleic acid binding"/>
    <property type="evidence" value="ECO:0007669"/>
    <property type="project" value="InterPro"/>
</dbReference>
<evidence type="ECO:0000256" key="1">
    <source>
        <dbReference type="PROSITE-ProRule" id="PRU00047"/>
    </source>
</evidence>
<keyword evidence="1" id="KW-0863">Zinc-finger</keyword>
<comment type="caution">
    <text evidence="4">The sequence shown here is derived from an EMBL/GenBank/DDBJ whole genome shotgun (WGS) entry which is preliminary data.</text>
</comment>